<dbReference type="RefSeq" id="WP_059925173.1">
    <property type="nucleotide sequence ID" value="NZ_LPBG01000047.1"/>
</dbReference>
<dbReference type="Gene3D" id="3.40.440.10">
    <property type="entry name" value="Adenylosuccinate Synthetase, subunit A, domain 1"/>
    <property type="match status" value="1"/>
</dbReference>
<dbReference type="GO" id="GO:0000287">
    <property type="term" value="F:magnesium ion binding"/>
    <property type="evidence" value="ECO:0007669"/>
    <property type="project" value="UniProtKB-UniRule"/>
</dbReference>
<dbReference type="Gene3D" id="1.10.300.10">
    <property type="entry name" value="Adenylosuccinate Synthetase, subunit A, domain 2"/>
    <property type="match status" value="1"/>
</dbReference>
<comment type="cofactor">
    <cofactor evidence="7">
        <name>Mg(2+)</name>
        <dbReference type="ChEBI" id="CHEBI:18420"/>
    </cofactor>
    <text evidence="7">Binds 1 Mg(2+) ion per subunit.</text>
</comment>
<dbReference type="PANTHER" id="PTHR11846:SF0">
    <property type="entry name" value="ADENYLOSUCCINATE SYNTHETASE"/>
    <property type="match status" value="1"/>
</dbReference>
<comment type="pathway">
    <text evidence="7">Purine metabolism; AMP biosynthesis via de novo pathway; AMP from IMP: step 1/2.</text>
</comment>
<feature type="active site" description="Proton donor" evidence="7">
    <location>
        <position position="44"/>
    </location>
</feature>
<dbReference type="InterPro" id="IPR042110">
    <property type="entry name" value="Adenylosuccinate_synth_dom2"/>
</dbReference>
<keyword evidence="5 7" id="KW-0460">Magnesium</keyword>
<protein>
    <recommendedName>
        <fullName evidence="7">Adenylosuccinate synthetase</fullName>
        <shortName evidence="7">AMPSase</shortName>
        <shortName evidence="7">AdSS</shortName>
        <ecNumber evidence="7">6.3.4.4</ecNumber>
    </recommendedName>
    <alternativeName>
        <fullName evidence="7">IMP--aspartate ligase</fullName>
    </alternativeName>
</protein>
<feature type="active site" description="Proton acceptor" evidence="7">
    <location>
        <position position="14"/>
    </location>
</feature>
<keyword evidence="6 7" id="KW-0342">GTP-binding</keyword>
<dbReference type="Pfam" id="PF00709">
    <property type="entry name" value="Adenylsucc_synt"/>
    <property type="match status" value="1"/>
</dbReference>
<reference evidence="8 9" key="1">
    <citation type="submission" date="2015-11" db="EMBL/GenBank/DDBJ databases">
        <title>Expanding the genomic diversity of Burkholderia species for the development of highly accurate diagnostics.</title>
        <authorList>
            <person name="Sahl J."/>
            <person name="Keim P."/>
            <person name="Wagner D."/>
        </authorList>
    </citation>
    <scope>NUCLEOTIDE SEQUENCE [LARGE SCALE GENOMIC DNA]</scope>
    <source>
        <strain evidence="8 9">MSMB1808WGS</strain>
    </source>
</reference>
<evidence type="ECO:0000256" key="5">
    <source>
        <dbReference type="ARBA" id="ARBA00022842"/>
    </source>
</evidence>
<dbReference type="GO" id="GO:0004019">
    <property type="term" value="F:adenylosuccinate synthase activity"/>
    <property type="evidence" value="ECO:0007669"/>
    <property type="project" value="UniProtKB-UniRule"/>
</dbReference>
<organism evidence="8 9">
    <name type="scientific">Burkholderia ubonensis</name>
    <dbReference type="NCBI Taxonomy" id="101571"/>
    <lineage>
        <taxon>Bacteria</taxon>
        <taxon>Pseudomonadati</taxon>
        <taxon>Pseudomonadota</taxon>
        <taxon>Betaproteobacteria</taxon>
        <taxon>Burkholderiales</taxon>
        <taxon>Burkholderiaceae</taxon>
        <taxon>Burkholderia</taxon>
        <taxon>Burkholderia cepacia complex</taxon>
    </lineage>
</organism>
<accession>A0AAW3MY66</accession>
<comment type="caution">
    <text evidence="7">Lacks conserved residue(s) required for the propagation of feature annotation.</text>
</comment>
<dbReference type="EMBL" id="LPBJ01000047">
    <property type="protein sequence ID" value="KVP98136.1"/>
    <property type="molecule type" value="Genomic_DNA"/>
</dbReference>
<evidence type="ECO:0000256" key="3">
    <source>
        <dbReference type="ARBA" id="ARBA00022741"/>
    </source>
</evidence>
<feature type="binding site" evidence="7">
    <location>
        <position position="145"/>
    </location>
    <ligand>
        <name>IMP</name>
        <dbReference type="ChEBI" id="CHEBI:58053"/>
        <note>ligand shared between dimeric partners</note>
    </ligand>
</feature>
<evidence type="ECO:0000256" key="1">
    <source>
        <dbReference type="ARBA" id="ARBA00022598"/>
    </source>
</evidence>
<evidence type="ECO:0000313" key="8">
    <source>
        <dbReference type="EMBL" id="KVP98136.1"/>
    </source>
</evidence>
<keyword evidence="7" id="KW-0963">Cytoplasm</keyword>
<keyword evidence="9" id="KW-1185">Reference proteome</keyword>
<feature type="binding site" description="in other chain" evidence="7">
    <location>
        <position position="248"/>
    </location>
    <ligand>
        <name>IMP</name>
        <dbReference type="ChEBI" id="CHEBI:58053"/>
        <note>ligand shared between dimeric partners</note>
    </ligand>
</feature>
<dbReference type="InterPro" id="IPR001114">
    <property type="entry name" value="Adenylosuccinate_synthetase"/>
</dbReference>
<proteinExistence type="inferred from homology"/>
<keyword evidence="1 7" id="KW-0436">Ligase</keyword>
<evidence type="ECO:0000256" key="4">
    <source>
        <dbReference type="ARBA" id="ARBA00022755"/>
    </source>
</evidence>
<dbReference type="PANTHER" id="PTHR11846">
    <property type="entry name" value="ADENYLOSUCCINATE SYNTHETASE"/>
    <property type="match status" value="1"/>
</dbReference>
<comment type="catalytic activity">
    <reaction evidence="7">
        <text>IMP + L-aspartate + GTP = N(6)-(1,2-dicarboxyethyl)-AMP + GDP + phosphate + 2 H(+)</text>
        <dbReference type="Rhea" id="RHEA:15753"/>
        <dbReference type="ChEBI" id="CHEBI:15378"/>
        <dbReference type="ChEBI" id="CHEBI:29991"/>
        <dbReference type="ChEBI" id="CHEBI:37565"/>
        <dbReference type="ChEBI" id="CHEBI:43474"/>
        <dbReference type="ChEBI" id="CHEBI:57567"/>
        <dbReference type="ChEBI" id="CHEBI:58053"/>
        <dbReference type="ChEBI" id="CHEBI:58189"/>
        <dbReference type="EC" id="6.3.4.4"/>
    </reaction>
</comment>
<dbReference type="GO" id="GO:0046040">
    <property type="term" value="P:IMP metabolic process"/>
    <property type="evidence" value="ECO:0007669"/>
    <property type="project" value="TreeGrafter"/>
</dbReference>
<dbReference type="AlphaFoldDB" id="A0AAW3MY66"/>
<name>A0AAW3MY66_9BURK</name>
<evidence type="ECO:0000256" key="6">
    <source>
        <dbReference type="ARBA" id="ARBA00023134"/>
    </source>
</evidence>
<comment type="subunit">
    <text evidence="7">Homodimer.</text>
</comment>
<feature type="binding site" description="in other chain" evidence="7">
    <location>
        <position position="233"/>
    </location>
    <ligand>
        <name>IMP</name>
        <dbReference type="ChEBI" id="CHEBI:58053"/>
        <note>ligand shared between dimeric partners</note>
    </ligand>
</feature>
<comment type="function">
    <text evidence="7">Plays an important role in the de novo pathway of purine nucleotide biosynthesis. Catalyzes the first committed step in the biosynthesis of AMP from IMP.</text>
</comment>
<dbReference type="InterPro" id="IPR027417">
    <property type="entry name" value="P-loop_NTPase"/>
</dbReference>
<dbReference type="HAMAP" id="MF_00011">
    <property type="entry name" value="Adenylosucc_synth"/>
    <property type="match status" value="1"/>
</dbReference>
<dbReference type="Proteomes" id="UP000056453">
    <property type="component" value="Unassembled WGS sequence"/>
</dbReference>
<dbReference type="GO" id="GO:0005737">
    <property type="term" value="C:cytoplasm"/>
    <property type="evidence" value="ECO:0007669"/>
    <property type="project" value="UniProtKB-SubCell"/>
</dbReference>
<comment type="subcellular location">
    <subcellularLocation>
        <location evidence="7">Cytoplasm</location>
    </subcellularLocation>
</comment>
<feature type="binding site" evidence="7">
    <location>
        <position position="14"/>
    </location>
    <ligand>
        <name>Mg(2+)</name>
        <dbReference type="ChEBI" id="CHEBI:18420"/>
    </ligand>
</feature>
<gene>
    <name evidence="7" type="primary">purA</name>
    <name evidence="8" type="ORF">WJ96_06070</name>
</gene>
<evidence type="ECO:0000313" key="9">
    <source>
        <dbReference type="Proteomes" id="UP000056453"/>
    </source>
</evidence>
<dbReference type="GO" id="GO:0044208">
    <property type="term" value="P:'de novo' AMP biosynthetic process"/>
    <property type="evidence" value="ECO:0007669"/>
    <property type="project" value="UniProtKB-UniRule"/>
</dbReference>
<keyword evidence="3 7" id="KW-0547">Nucleotide-binding</keyword>
<dbReference type="SMART" id="SM00788">
    <property type="entry name" value="Adenylsucc_synt"/>
    <property type="match status" value="1"/>
</dbReference>
<comment type="similarity">
    <text evidence="7">Belongs to the adenylosuccinate synthetase family.</text>
</comment>
<evidence type="ECO:0000256" key="2">
    <source>
        <dbReference type="ARBA" id="ARBA00022723"/>
    </source>
</evidence>
<dbReference type="InterPro" id="IPR042109">
    <property type="entry name" value="Adenylosuccinate_synth_dom1"/>
</dbReference>
<sequence length="409" mass="44202">MRTAKVVIGANYGDEGKGLMTDYFAAQGGHSLVVRFNGGCQASHTVTTPDGKRHAFSHFGAGTFAGAQTYLSRHFAVNPALYLKERIKLLPIAGRLPLLLVDERAPVTTFFDMLVNQMVEDFRGANRHGSCGMGFGETIGRHEGKAFALVAKDLLDVQTLREKLVRIRDVHLPARCKELGLPDFGQHHELCTSDALVHGFIEASQEFLADVMLVPSAAPVLAVANNVVFEGAQGLLLDQHRGAFPYVTRSNTGLRNALDVAREAGLEALGVTYATRAYLTRHGAGPLAHELPGRPYDGVVDLTNQPNDYQGSLRFAYLDHDLLAQAIRMDLADAAGTGVRVTARLAVSCLDQVGKHVRFWEDGQLKSGAVDDQLCALGERVLPVGFCSFGPTRDTMGALGECVAADWHL</sequence>
<feature type="binding site" description="in other chain" evidence="7">
    <location>
        <begin position="14"/>
        <end position="17"/>
    </location>
    <ligand>
        <name>IMP</name>
        <dbReference type="ChEBI" id="CHEBI:58053"/>
        <note>ligand shared between dimeric partners</note>
    </ligand>
</feature>
<dbReference type="EC" id="6.3.4.4" evidence="7"/>
<keyword evidence="4 7" id="KW-0658">Purine biosynthesis</keyword>
<evidence type="ECO:0000256" key="7">
    <source>
        <dbReference type="HAMAP-Rule" id="MF_00011"/>
    </source>
</evidence>
<comment type="caution">
    <text evidence="8">The sequence shown here is derived from an EMBL/GenBank/DDBJ whole genome shotgun (WGS) entry which is preliminary data.</text>
</comment>
<feature type="binding site" evidence="7">
    <location>
        <begin position="13"/>
        <end position="19"/>
    </location>
    <ligand>
        <name>GTP</name>
        <dbReference type="ChEBI" id="CHEBI:37565"/>
    </ligand>
</feature>
<keyword evidence="2 7" id="KW-0479">Metal-binding</keyword>
<dbReference type="SUPFAM" id="SSF52540">
    <property type="entry name" value="P-loop containing nucleoside triphosphate hydrolases"/>
    <property type="match status" value="1"/>
</dbReference>
<dbReference type="GO" id="GO:0005525">
    <property type="term" value="F:GTP binding"/>
    <property type="evidence" value="ECO:0007669"/>
    <property type="project" value="UniProtKB-UniRule"/>
</dbReference>